<name>A0A4R6IV29_9BACT</name>
<keyword evidence="6 7" id="KW-0408">Iron</keyword>
<keyword evidence="2 7" id="KW-0349">Heme</keyword>
<organism evidence="9 10">
    <name type="scientific">Sediminibacterium goheungense</name>
    <dbReference type="NCBI Taxonomy" id="1086393"/>
    <lineage>
        <taxon>Bacteria</taxon>
        <taxon>Pseudomonadati</taxon>
        <taxon>Bacteroidota</taxon>
        <taxon>Chitinophagia</taxon>
        <taxon>Chitinophagales</taxon>
        <taxon>Chitinophagaceae</taxon>
        <taxon>Sediminibacterium</taxon>
    </lineage>
</organism>
<evidence type="ECO:0000313" key="10">
    <source>
        <dbReference type="Proteomes" id="UP000295741"/>
    </source>
</evidence>
<dbReference type="InterPro" id="IPR038352">
    <property type="entry name" value="Imelysin_sf"/>
</dbReference>
<dbReference type="InterPro" id="IPR036909">
    <property type="entry name" value="Cyt_c-like_dom_sf"/>
</dbReference>
<dbReference type="PANTHER" id="PTHR30600:SF10">
    <property type="entry name" value="BLL6722 PROTEIN"/>
    <property type="match status" value="1"/>
</dbReference>
<dbReference type="AlphaFoldDB" id="A0A4R6IV29"/>
<keyword evidence="5" id="KW-0560">Oxidoreductase</keyword>
<dbReference type="InterPro" id="IPR009056">
    <property type="entry name" value="Cyt_c-like_dom"/>
</dbReference>
<evidence type="ECO:0000259" key="8">
    <source>
        <dbReference type="PROSITE" id="PS51007"/>
    </source>
</evidence>
<dbReference type="GO" id="GO:0030313">
    <property type="term" value="C:cell envelope"/>
    <property type="evidence" value="ECO:0007669"/>
    <property type="project" value="UniProtKB-SubCell"/>
</dbReference>
<keyword evidence="4" id="KW-0732">Signal</keyword>
<evidence type="ECO:0000313" key="9">
    <source>
        <dbReference type="EMBL" id="TDO26493.1"/>
    </source>
</evidence>
<evidence type="ECO:0000256" key="5">
    <source>
        <dbReference type="ARBA" id="ARBA00023002"/>
    </source>
</evidence>
<dbReference type="Pfam" id="PF03150">
    <property type="entry name" value="CCP_MauG"/>
    <property type="match status" value="1"/>
</dbReference>
<dbReference type="GO" id="GO:0020037">
    <property type="term" value="F:heme binding"/>
    <property type="evidence" value="ECO:0007669"/>
    <property type="project" value="InterPro"/>
</dbReference>
<dbReference type="InterPro" id="IPR051395">
    <property type="entry name" value="Cytochrome_c_Peroxidase/MauG"/>
</dbReference>
<dbReference type="OrthoDB" id="9805202at2"/>
<dbReference type="EMBL" id="SNWP01000011">
    <property type="protein sequence ID" value="TDO26493.1"/>
    <property type="molecule type" value="Genomic_DNA"/>
</dbReference>
<evidence type="ECO:0000256" key="6">
    <source>
        <dbReference type="ARBA" id="ARBA00023004"/>
    </source>
</evidence>
<dbReference type="SUPFAM" id="SSF46626">
    <property type="entry name" value="Cytochrome c"/>
    <property type="match status" value="2"/>
</dbReference>
<sequence length="598" mass="67458">MKKISILLAVTSFTFYLIHCTRAVSPKHEQIRQLYISGIKELKAKADRFFTLSSSADIDIISLRNAFKDARFAYKRIEFLSEYYFPTTSKAINGAPIPEVEADNPKYPVEPGGFQVIEELIFADSVIRDTSYLVLQSSLLQDAIIRLEKTAESLLLTDAHIWDALRLELFRIETLGISGYDSPIAKLSLFESAEILKSCITYLLVYDQDKNNNYKKLTDAIQTSIRLLESNISFDNFDRASFIRSHMNKVTSLLNETQTITGIPYFTEPRPLAADASNLFDSKVWNAWYYSTNYRKPDNSKLLEELGASLFYEPLLSGNNMRTCASCHIPEKAFTDGLTKNKSFDGKKVILRNTPSILFSALQPAQFADTRVSFLEDQAKQVIENPEEMHNNLKHAAQKIKKEKKYSNLLNKTFGTTEIGEIEIQTALAAFIRTKSSLNSRFDDYMNGDDHAVTATEIKGFNIFMGKAKCGTCHFMPLFNGTVPPNFLKIETEVLGVPEKYSEPYRLDSDPGKFSIIASEPYKNAFKTTTVRNVEHTAPYMHNGSMKNLVDLLEFYNKGGGAGLGLHVTNQTLPSETLHLTKDEQSSLVAFMKSLSNR</sequence>
<comment type="caution">
    <text evidence="9">The sequence shown here is derived from an EMBL/GenBank/DDBJ whole genome shotgun (WGS) entry which is preliminary data.</text>
</comment>
<evidence type="ECO:0000256" key="4">
    <source>
        <dbReference type="ARBA" id="ARBA00022729"/>
    </source>
</evidence>
<comment type="subcellular location">
    <subcellularLocation>
        <location evidence="1">Cell envelope</location>
    </subcellularLocation>
</comment>
<proteinExistence type="predicted"/>
<keyword evidence="3 7" id="KW-0479">Metal-binding</keyword>
<gene>
    <name evidence="9" type="ORF">BC659_1799</name>
</gene>
<feature type="domain" description="Cytochrome c" evidence="8">
    <location>
        <begin position="455"/>
        <end position="596"/>
    </location>
</feature>
<dbReference type="RefSeq" id="WP_133474341.1">
    <property type="nucleotide sequence ID" value="NZ_SNWP01000011.1"/>
</dbReference>
<reference evidence="9 10" key="1">
    <citation type="submission" date="2019-03" db="EMBL/GenBank/DDBJ databases">
        <title>Genomic Encyclopedia of Archaeal and Bacterial Type Strains, Phase II (KMG-II): from individual species to whole genera.</title>
        <authorList>
            <person name="Goeker M."/>
        </authorList>
    </citation>
    <scope>NUCLEOTIDE SEQUENCE [LARGE SCALE GENOMIC DNA]</scope>
    <source>
        <strain evidence="9 10">DSM 28323</strain>
    </source>
</reference>
<dbReference type="Gene3D" id="1.20.1420.20">
    <property type="entry name" value="M75 peptidase, HXXE motif"/>
    <property type="match status" value="1"/>
</dbReference>
<protein>
    <submittedName>
        <fullName evidence="9">Cytochrome c peroxidase</fullName>
    </submittedName>
</protein>
<keyword evidence="9" id="KW-0575">Peroxidase</keyword>
<dbReference type="Proteomes" id="UP000295741">
    <property type="component" value="Unassembled WGS sequence"/>
</dbReference>
<dbReference type="Gene3D" id="1.10.760.10">
    <property type="entry name" value="Cytochrome c-like domain"/>
    <property type="match status" value="2"/>
</dbReference>
<dbReference type="PANTHER" id="PTHR30600">
    <property type="entry name" value="CYTOCHROME C PEROXIDASE-RELATED"/>
    <property type="match status" value="1"/>
</dbReference>
<evidence type="ECO:0000256" key="2">
    <source>
        <dbReference type="ARBA" id="ARBA00022617"/>
    </source>
</evidence>
<feature type="domain" description="Cytochrome c" evidence="8">
    <location>
        <begin position="302"/>
        <end position="417"/>
    </location>
</feature>
<evidence type="ECO:0000256" key="7">
    <source>
        <dbReference type="PROSITE-ProRule" id="PRU00433"/>
    </source>
</evidence>
<accession>A0A4R6IV29</accession>
<dbReference type="InterPro" id="IPR004852">
    <property type="entry name" value="Di-haem_cyt_c_peroxidsae"/>
</dbReference>
<dbReference type="GO" id="GO:0009055">
    <property type="term" value="F:electron transfer activity"/>
    <property type="evidence" value="ECO:0007669"/>
    <property type="project" value="InterPro"/>
</dbReference>
<evidence type="ECO:0000256" key="1">
    <source>
        <dbReference type="ARBA" id="ARBA00004196"/>
    </source>
</evidence>
<dbReference type="GO" id="GO:0046872">
    <property type="term" value="F:metal ion binding"/>
    <property type="evidence" value="ECO:0007669"/>
    <property type="project" value="UniProtKB-KW"/>
</dbReference>
<evidence type="ECO:0000256" key="3">
    <source>
        <dbReference type="ARBA" id="ARBA00022723"/>
    </source>
</evidence>
<keyword evidence="10" id="KW-1185">Reference proteome</keyword>
<dbReference type="GO" id="GO:0004130">
    <property type="term" value="F:cytochrome-c peroxidase activity"/>
    <property type="evidence" value="ECO:0007669"/>
    <property type="project" value="TreeGrafter"/>
</dbReference>
<dbReference type="PROSITE" id="PS51007">
    <property type="entry name" value="CYTC"/>
    <property type="match status" value="2"/>
</dbReference>